<sequence>MLSQNCTAELSQLPSLFFIFFSLHHFNPPPHSHKCLAELLRCYTMSLAVESLDFRLQILGALQTNQARPEMGPAANGTSCLMYLSSCRTFERGGKTSFLFNVERGQWDTTKDFKSVKK</sequence>
<name>A0ABV0MDU1_9TELE</name>
<keyword evidence="2" id="KW-1185">Reference proteome</keyword>
<evidence type="ECO:0000313" key="1">
    <source>
        <dbReference type="EMBL" id="MEQ2157291.1"/>
    </source>
</evidence>
<dbReference type="EMBL" id="JAHRIO010000009">
    <property type="protein sequence ID" value="MEQ2157291.1"/>
    <property type="molecule type" value="Genomic_DNA"/>
</dbReference>
<reference evidence="1 2" key="1">
    <citation type="submission" date="2021-06" db="EMBL/GenBank/DDBJ databases">
        <authorList>
            <person name="Palmer J.M."/>
        </authorList>
    </citation>
    <scope>NUCLEOTIDE SEQUENCE [LARGE SCALE GENOMIC DNA]</scope>
    <source>
        <strain evidence="1 2">GA_2019</strain>
        <tissue evidence="1">Muscle</tissue>
    </source>
</reference>
<organism evidence="1 2">
    <name type="scientific">Goodea atripinnis</name>
    <dbReference type="NCBI Taxonomy" id="208336"/>
    <lineage>
        <taxon>Eukaryota</taxon>
        <taxon>Metazoa</taxon>
        <taxon>Chordata</taxon>
        <taxon>Craniata</taxon>
        <taxon>Vertebrata</taxon>
        <taxon>Euteleostomi</taxon>
        <taxon>Actinopterygii</taxon>
        <taxon>Neopterygii</taxon>
        <taxon>Teleostei</taxon>
        <taxon>Neoteleostei</taxon>
        <taxon>Acanthomorphata</taxon>
        <taxon>Ovalentaria</taxon>
        <taxon>Atherinomorphae</taxon>
        <taxon>Cyprinodontiformes</taxon>
        <taxon>Goodeidae</taxon>
        <taxon>Goodea</taxon>
    </lineage>
</organism>
<accession>A0ABV0MDU1</accession>
<proteinExistence type="predicted"/>
<comment type="caution">
    <text evidence="1">The sequence shown here is derived from an EMBL/GenBank/DDBJ whole genome shotgun (WGS) entry which is preliminary data.</text>
</comment>
<gene>
    <name evidence="1" type="ORF">GOODEAATRI_000342</name>
</gene>
<protein>
    <submittedName>
        <fullName evidence="1">Uncharacterized protein</fullName>
    </submittedName>
</protein>
<evidence type="ECO:0000313" key="2">
    <source>
        <dbReference type="Proteomes" id="UP001476798"/>
    </source>
</evidence>
<dbReference type="Proteomes" id="UP001476798">
    <property type="component" value="Unassembled WGS sequence"/>
</dbReference>